<evidence type="ECO:0000256" key="7">
    <source>
        <dbReference type="ARBA" id="ARBA00022705"/>
    </source>
</evidence>
<evidence type="ECO:0000259" key="12">
    <source>
        <dbReference type="Pfam" id="PF02767"/>
    </source>
</evidence>
<dbReference type="AlphaFoldDB" id="A0A1E5ILI4"/>
<gene>
    <name evidence="14" type="ORF">ATZ36_15230</name>
</gene>
<evidence type="ECO:0000256" key="1">
    <source>
        <dbReference type="ARBA" id="ARBA00004496"/>
    </source>
</evidence>
<dbReference type="InterPro" id="IPR022635">
    <property type="entry name" value="DNA_polIII_beta_C"/>
</dbReference>
<dbReference type="PIRSF" id="PIRSF000804">
    <property type="entry name" value="DNA_pol_III_b"/>
    <property type="match status" value="1"/>
</dbReference>
<evidence type="ECO:0000256" key="2">
    <source>
        <dbReference type="ARBA" id="ARBA00010752"/>
    </source>
</evidence>
<dbReference type="GO" id="GO:0009360">
    <property type="term" value="C:DNA polymerase III complex"/>
    <property type="evidence" value="ECO:0007669"/>
    <property type="project" value="InterPro"/>
</dbReference>
<evidence type="ECO:0000259" key="11">
    <source>
        <dbReference type="Pfam" id="PF00712"/>
    </source>
</evidence>
<comment type="similarity">
    <text evidence="2 10">Belongs to the beta sliding clamp family.</text>
</comment>
<keyword evidence="7 10" id="KW-0235">DNA replication</keyword>
<feature type="domain" description="DNA polymerase III beta sliding clamp C-terminal" evidence="13">
    <location>
        <begin position="248"/>
        <end position="372"/>
    </location>
</feature>
<evidence type="ECO:0000256" key="4">
    <source>
        <dbReference type="ARBA" id="ARBA00022490"/>
    </source>
</evidence>
<sequence>MKVICGKEELIRGIQIVSPVTPSKNTLPALSNFLFETERNKIKLSFTDLEVAVQCYIKGEIIEDGGITIPSKKFADIIKELSADNEIEIKSDETNQINVKSGRSKFNLMGISKTEYPVIPEPPEKNSFKIKREIFASMLKKTGFAASRDSQRYVLNGVYFVLRDGKLEIVATDGRRLAYVKTDVTQAEIKGRAIVPTKAVNDILRLLSLDIKSENIKISIADNRISVEIDDITMLSTLVEGVFPNYEQVIPKKLDLKIKLNVKNALTAVKQMALLTDNRLSSDRSSAVKFYFSQDLLKISASSAGIGSGETELEIEYKNDPAEINFNPNFIKEILQNIDEDLAIFEFSNSLNPAVISPETDENYFCVVMPMRV</sequence>
<dbReference type="InterPro" id="IPR046938">
    <property type="entry name" value="DNA_clamp_sf"/>
</dbReference>
<evidence type="ECO:0000259" key="13">
    <source>
        <dbReference type="Pfam" id="PF02768"/>
    </source>
</evidence>
<dbReference type="PANTHER" id="PTHR30478:SF0">
    <property type="entry name" value="BETA SLIDING CLAMP"/>
    <property type="match status" value="1"/>
</dbReference>
<dbReference type="SMART" id="SM00480">
    <property type="entry name" value="POL3Bc"/>
    <property type="match status" value="1"/>
</dbReference>
<dbReference type="InterPro" id="IPR001001">
    <property type="entry name" value="DNA_polIII_beta"/>
</dbReference>
<dbReference type="GO" id="GO:0003677">
    <property type="term" value="F:DNA binding"/>
    <property type="evidence" value="ECO:0007669"/>
    <property type="project" value="UniProtKB-UniRule"/>
</dbReference>
<dbReference type="GO" id="GO:0003887">
    <property type="term" value="F:DNA-directed DNA polymerase activity"/>
    <property type="evidence" value="ECO:0007669"/>
    <property type="project" value="UniProtKB-UniRule"/>
</dbReference>
<comment type="function">
    <text evidence="10">Confers DNA tethering and processivity to DNA polymerases and other proteins. Acts as a clamp, forming a ring around DNA (a reaction catalyzed by the clamp-loading complex) which diffuses in an ATP-independent manner freely and bidirectionally along dsDNA. Initially characterized for its ability to contact the catalytic subunit of DNA polymerase III (Pol III), a complex, multichain enzyme responsible for most of the replicative synthesis in bacteria; Pol III exhibits 3'-5' exonuclease proofreading activity. The beta chain is required for initiation of replication as well as for processivity of DNA replication.</text>
</comment>
<evidence type="ECO:0000256" key="10">
    <source>
        <dbReference type="PIRNR" id="PIRNR000804"/>
    </source>
</evidence>
<name>A0A1E5ILI4_ENDTX</name>
<keyword evidence="9" id="KW-0238">DNA-binding</keyword>
<comment type="subunit">
    <text evidence="10">Forms a ring-shaped head-to-tail homodimer around DNA.</text>
</comment>
<dbReference type="GO" id="GO:0006271">
    <property type="term" value="P:DNA strand elongation involved in DNA replication"/>
    <property type="evidence" value="ECO:0007669"/>
    <property type="project" value="TreeGrafter"/>
</dbReference>
<keyword evidence="4 10" id="KW-0963">Cytoplasm</keyword>
<keyword evidence="8 10" id="KW-0239">DNA-directed DNA polymerase</keyword>
<dbReference type="InterPro" id="IPR022634">
    <property type="entry name" value="DNA_polIII_beta_N"/>
</dbReference>
<organism evidence="14 15">
    <name type="scientific">Endomicrobium trichonymphae</name>
    <dbReference type="NCBI Taxonomy" id="1408204"/>
    <lineage>
        <taxon>Bacteria</taxon>
        <taxon>Pseudomonadati</taxon>
        <taxon>Elusimicrobiota</taxon>
        <taxon>Endomicrobiia</taxon>
        <taxon>Endomicrobiales</taxon>
        <taxon>Endomicrobiaceae</taxon>
        <taxon>Candidatus Endomicrobiellum</taxon>
    </lineage>
</organism>
<dbReference type="PANTHER" id="PTHR30478">
    <property type="entry name" value="DNA POLYMERASE III SUBUNIT BETA"/>
    <property type="match status" value="1"/>
</dbReference>
<evidence type="ECO:0000256" key="5">
    <source>
        <dbReference type="ARBA" id="ARBA00022679"/>
    </source>
</evidence>
<dbReference type="CDD" id="cd00140">
    <property type="entry name" value="beta_clamp"/>
    <property type="match status" value="1"/>
</dbReference>
<reference evidence="14 15" key="1">
    <citation type="submission" date="2015-11" db="EMBL/GenBank/DDBJ databases">
        <title>Evidence for parallel genomic evolution in an endosymbiosis of termite gut flagellates.</title>
        <authorList>
            <person name="Zheng H."/>
        </authorList>
    </citation>
    <scope>NUCLEOTIDE SEQUENCE [LARGE SCALE GENOMIC DNA]</scope>
    <source>
        <strain evidence="14 15">CET450</strain>
    </source>
</reference>
<comment type="caution">
    <text evidence="14">The sequence shown here is derived from an EMBL/GenBank/DDBJ whole genome shotgun (WGS) entry which is preliminary data.</text>
</comment>
<evidence type="ECO:0000256" key="9">
    <source>
        <dbReference type="ARBA" id="ARBA00023125"/>
    </source>
</evidence>
<evidence type="ECO:0000313" key="15">
    <source>
        <dbReference type="Proteomes" id="UP000095237"/>
    </source>
</evidence>
<dbReference type="GO" id="GO:0008408">
    <property type="term" value="F:3'-5' exonuclease activity"/>
    <property type="evidence" value="ECO:0007669"/>
    <property type="project" value="InterPro"/>
</dbReference>
<feature type="domain" description="DNA polymerase III beta sliding clamp N-terminal" evidence="11">
    <location>
        <begin position="1"/>
        <end position="120"/>
    </location>
</feature>
<dbReference type="InterPro" id="IPR022637">
    <property type="entry name" value="DNA_polIII_beta_cen"/>
</dbReference>
<keyword evidence="5 10" id="KW-0808">Transferase</keyword>
<dbReference type="SUPFAM" id="SSF55979">
    <property type="entry name" value="DNA clamp"/>
    <property type="match status" value="3"/>
</dbReference>
<dbReference type="Pfam" id="PF02767">
    <property type="entry name" value="DNA_pol3_beta_2"/>
    <property type="match status" value="1"/>
</dbReference>
<dbReference type="Pfam" id="PF00712">
    <property type="entry name" value="DNA_pol3_beta"/>
    <property type="match status" value="1"/>
</dbReference>
<feature type="domain" description="DNA polymerase III beta sliding clamp central" evidence="12">
    <location>
        <begin position="130"/>
        <end position="245"/>
    </location>
</feature>
<proteinExistence type="inferred from homology"/>
<accession>A0A1E5ILI4</accession>
<evidence type="ECO:0000313" key="14">
    <source>
        <dbReference type="EMBL" id="OEG71314.1"/>
    </source>
</evidence>
<dbReference type="Proteomes" id="UP000095237">
    <property type="component" value="Unassembled WGS sequence"/>
</dbReference>
<dbReference type="NCBIfam" id="TIGR00663">
    <property type="entry name" value="dnan"/>
    <property type="match status" value="1"/>
</dbReference>
<keyword evidence="6 10" id="KW-0548">Nucleotidyltransferase</keyword>
<evidence type="ECO:0000256" key="8">
    <source>
        <dbReference type="ARBA" id="ARBA00022932"/>
    </source>
</evidence>
<evidence type="ECO:0000256" key="6">
    <source>
        <dbReference type="ARBA" id="ARBA00022695"/>
    </source>
</evidence>
<comment type="subcellular location">
    <subcellularLocation>
        <location evidence="1 10">Cytoplasm</location>
    </subcellularLocation>
</comment>
<evidence type="ECO:0000256" key="3">
    <source>
        <dbReference type="ARBA" id="ARBA00021035"/>
    </source>
</evidence>
<dbReference type="Gene3D" id="3.10.150.10">
    <property type="entry name" value="DNA Polymerase III, subunit A, domain 2"/>
    <property type="match status" value="1"/>
</dbReference>
<protein>
    <recommendedName>
        <fullName evidence="3 10">Beta sliding clamp</fullName>
    </recommendedName>
</protein>
<dbReference type="Pfam" id="PF02768">
    <property type="entry name" value="DNA_pol3_beta_3"/>
    <property type="match status" value="1"/>
</dbReference>
<keyword evidence="15" id="KW-1185">Reference proteome</keyword>
<dbReference type="Gene3D" id="3.70.10.10">
    <property type="match status" value="1"/>
</dbReference>
<dbReference type="EMBL" id="LNVX01000224">
    <property type="protein sequence ID" value="OEG71314.1"/>
    <property type="molecule type" value="Genomic_DNA"/>
</dbReference>
<dbReference type="GO" id="GO:0005737">
    <property type="term" value="C:cytoplasm"/>
    <property type="evidence" value="ECO:0007669"/>
    <property type="project" value="UniProtKB-SubCell"/>
</dbReference>